<proteinExistence type="predicted"/>
<reference evidence="3 4" key="1">
    <citation type="journal article" date="2024" name="Arch. Microbiol.">
        <title>Corallococcus caeni sp. nov., a novel myxobacterium isolated from activated sludge.</title>
        <authorList>
            <person name="Tomita S."/>
            <person name="Nakai R."/>
            <person name="Kuroda K."/>
            <person name="Kurashita H."/>
            <person name="Hatamoto M."/>
            <person name="Yamaguchi T."/>
            <person name="Narihiro T."/>
        </authorList>
    </citation>
    <scope>NUCLEOTIDE SEQUENCE [LARGE SCALE GENOMIC DNA]</scope>
    <source>
        <strain evidence="3 4">NO1</strain>
    </source>
</reference>
<gene>
    <name evidence="3" type="ORF">ASNO1_16820</name>
</gene>
<dbReference type="Gene3D" id="3.40.50.300">
    <property type="entry name" value="P-loop containing nucleotide triphosphate hydrolases"/>
    <property type="match status" value="1"/>
</dbReference>
<feature type="region of interest" description="Disordered" evidence="1">
    <location>
        <begin position="17"/>
        <end position="41"/>
    </location>
</feature>
<dbReference type="InterPro" id="IPR027417">
    <property type="entry name" value="P-loop_NTPase"/>
</dbReference>
<dbReference type="Proteomes" id="UP001342631">
    <property type="component" value="Unassembled WGS sequence"/>
</dbReference>
<dbReference type="InterPro" id="IPR003593">
    <property type="entry name" value="AAA+_ATPase"/>
</dbReference>
<feature type="domain" description="AAA+ ATPase" evidence="2">
    <location>
        <begin position="67"/>
        <end position="256"/>
    </location>
</feature>
<dbReference type="CDD" id="cd00009">
    <property type="entry name" value="AAA"/>
    <property type="match status" value="1"/>
</dbReference>
<name>A0ABQ6QP44_9BACT</name>
<keyword evidence="4" id="KW-1185">Reference proteome</keyword>
<dbReference type="EMBL" id="BTTX01000002">
    <property type="protein sequence ID" value="GMU05429.1"/>
    <property type="molecule type" value="Genomic_DNA"/>
</dbReference>
<evidence type="ECO:0000313" key="3">
    <source>
        <dbReference type="EMBL" id="GMU05429.1"/>
    </source>
</evidence>
<dbReference type="InterPro" id="IPR011704">
    <property type="entry name" value="ATPase_dyneun-rel_AAA"/>
</dbReference>
<organism evidence="3 4">
    <name type="scientific">Corallococcus caeni</name>
    <dbReference type="NCBI Taxonomy" id="3082388"/>
    <lineage>
        <taxon>Bacteria</taxon>
        <taxon>Pseudomonadati</taxon>
        <taxon>Myxococcota</taxon>
        <taxon>Myxococcia</taxon>
        <taxon>Myxococcales</taxon>
        <taxon>Cystobacterineae</taxon>
        <taxon>Myxococcaceae</taxon>
        <taxon>Corallococcus</taxon>
    </lineage>
</organism>
<sequence>MMSQQWWIYRGTGGPHDGIKNKLPPPPPWRAFKGTPIPPRTLKVEPREETFKPTSEAIELVNAALLLRRPLLVTGRPGIGKTSLARAVAHELQLGPLLKWPINTRSTLTEGLYRYDAIARLQDASLRQHEEPAQKDRVPPIGQYLRLGPLGTALLPTDTPRVLLIDEIDKGDIDLPNDLLHVFEEGEFEIPELTRQNQKEKVSQVRPADGDDEVPIENGRVVCREFPLVIMTSNGEREFPPAFLRRCLRLDMKLPEDEALRRQRLKEVVEAHLKAAGIARAEPLIEQFLKREAKREELATDQLLNAVYLTTCGVDMSREQLLDSVLRSLNSSSDA</sequence>
<dbReference type="SMART" id="SM00382">
    <property type="entry name" value="AAA"/>
    <property type="match status" value="1"/>
</dbReference>
<comment type="caution">
    <text evidence="3">The sequence shown here is derived from an EMBL/GenBank/DDBJ whole genome shotgun (WGS) entry which is preliminary data.</text>
</comment>
<evidence type="ECO:0000256" key="1">
    <source>
        <dbReference type="SAM" id="MobiDB-lite"/>
    </source>
</evidence>
<dbReference type="SUPFAM" id="SSF52540">
    <property type="entry name" value="P-loop containing nucleoside triphosphate hydrolases"/>
    <property type="match status" value="1"/>
</dbReference>
<accession>A0ABQ6QP44</accession>
<evidence type="ECO:0000313" key="4">
    <source>
        <dbReference type="Proteomes" id="UP001342631"/>
    </source>
</evidence>
<dbReference type="Pfam" id="PF07728">
    <property type="entry name" value="AAA_5"/>
    <property type="match status" value="1"/>
</dbReference>
<protein>
    <submittedName>
        <fullName evidence="3">MoxR family ATPase</fullName>
    </submittedName>
</protein>
<evidence type="ECO:0000259" key="2">
    <source>
        <dbReference type="SMART" id="SM00382"/>
    </source>
</evidence>